<evidence type="ECO:0000256" key="2">
    <source>
        <dbReference type="SAM" id="MobiDB-lite"/>
    </source>
</evidence>
<keyword evidence="1" id="KW-0862">Zinc</keyword>
<dbReference type="Proteomes" id="UP000268014">
    <property type="component" value="Unassembled WGS sequence"/>
</dbReference>
<evidence type="ECO:0000256" key="1">
    <source>
        <dbReference type="PROSITE-ProRule" id="PRU00042"/>
    </source>
</evidence>
<organism evidence="6">
    <name type="scientific">Haemonchus placei</name>
    <name type="common">Barber's pole worm</name>
    <dbReference type="NCBI Taxonomy" id="6290"/>
    <lineage>
        <taxon>Eukaryota</taxon>
        <taxon>Metazoa</taxon>
        <taxon>Ecdysozoa</taxon>
        <taxon>Nematoda</taxon>
        <taxon>Chromadorea</taxon>
        <taxon>Rhabditida</taxon>
        <taxon>Rhabditina</taxon>
        <taxon>Rhabditomorpha</taxon>
        <taxon>Strongyloidea</taxon>
        <taxon>Trichostrongylidae</taxon>
        <taxon>Haemonchus</taxon>
    </lineage>
</organism>
<evidence type="ECO:0000313" key="4">
    <source>
        <dbReference type="EMBL" id="VDO76801.1"/>
    </source>
</evidence>
<keyword evidence="1" id="KW-0479">Metal-binding</keyword>
<dbReference type="WBParaSite" id="HPLM_0001938301-mRNA-1">
    <property type="protein sequence ID" value="HPLM_0001938301-mRNA-1"/>
    <property type="gene ID" value="HPLM_0001938301"/>
</dbReference>
<evidence type="ECO:0000313" key="6">
    <source>
        <dbReference type="WBParaSite" id="HPLM_0001938301-mRNA-1"/>
    </source>
</evidence>
<name>A0A0N4X4U1_HAEPC</name>
<reference evidence="4 5" key="2">
    <citation type="submission" date="2018-11" db="EMBL/GenBank/DDBJ databases">
        <authorList>
            <consortium name="Pathogen Informatics"/>
        </authorList>
    </citation>
    <scope>NUCLEOTIDE SEQUENCE [LARGE SCALE GENOMIC DNA]</scope>
    <source>
        <strain evidence="4 5">MHpl1</strain>
    </source>
</reference>
<dbReference type="GO" id="GO:0008270">
    <property type="term" value="F:zinc ion binding"/>
    <property type="evidence" value="ECO:0007669"/>
    <property type="project" value="UniProtKB-KW"/>
</dbReference>
<dbReference type="PROSITE" id="PS50157">
    <property type="entry name" value="ZINC_FINGER_C2H2_2"/>
    <property type="match status" value="1"/>
</dbReference>
<accession>A0A0N4X4U1</accession>
<feature type="region of interest" description="Disordered" evidence="2">
    <location>
        <begin position="1"/>
        <end position="31"/>
    </location>
</feature>
<dbReference type="AlphaFoldDB" id="A0A0N4X4U1"/>
<feature type="domain" description="C2H2-type" evidence="3">
    <location>
        <begin position="87"/>
        <end position="115"/>
    </location>
</feature>
<protein>
    <submittedName>
        <fullName evidence="6">C2H2-type domain-containing protein</fullName>
    </submittedName>
</protein>
<proteinExistence type="predicted"/>
<dbReference type="InterPro" id="IPR013087">
    <property type="entry name" value="Znf_C2H2_type"/>
</dbReference>
<evidence type="ECO:0000313" key="5">
    <source>
        <dbReference type="Proteomes" id="UP000268014"/>
    </source>
</evidence>
<dbReference type="Gene3D" id="3.30.160.60">
    <property type="entry name" value="Classic Zinc Finger"/>
    <property type="match status" value="1"/>
</dbReference>
<gene>
    <name evidence="4" type="ORF">HPLM_LOCUS19375</name>
</gene>
<dbReference type="EMBL" id="UZAF01021258">
    <property type="protein sequence ID" value="VDO76801.1"/>
    <property type="molecule type" value="Genomic_DNA"/>
</dbReference>
<evidence type="ECO:0000259" key="3">
    <source>
        <dbReference type="PROSITE" id="PS50157"/>
    </source>
</evidence>
<keyword evidence="5" id="KW-1185">Reference proteome</keyword>
<reference evidence="6" key="1">
    <citation type="submission" date="2017-02" db="UniProtKB">
        <authorList>
            <consortium name="WormBaseParasite"/>
        </authorList>
    </citation>
    <scope>IDENTIFICATION</scope>
</reference>
<dbReference type="OrthoDB" id="10377121at2759"/>
<sequence length="142" mass="16916">MGRRERRKSEELPDARPSTMQSLKSLSKSRDFSDATEAEMWASTSKLIKKQNLGSTAHCRRCKWSVQANLVRIRKHVNNVHMRFNRFRCNYCSEMFVHQTKAERHQRSQHFGRNIPIIRLPWTLEEKFEIEKTMIECFGFVV</sequence>
<dbReference type="PROSITE" id="PS00028">
    <property type="entry name" value="ZINC_FINGER_C2H2_1"/>
    <property type="match status" value="1"/>
</dbReference>
<keyword evidence="1" id="KW-0863">Zinc-finger</keyword>